<feature type="compositionally biased region" description="Low complexity" evidence="1">
    <location>
        <begin position="59"/>
        <end position="74"/>
    </location>
</feature>
<evidence type="ECO:0000256" key="1">
    <source>
        <dbReference type="SAM" id="MobiDB-lite"/>
    </source>
</evidence>
<dbReference type="Proteomes" id="UP001139887">
    <property type="component" value="Unassembled WGS sequence"/>
</dbReference>
<feature type="region of interest" description="Disordered" evidence="1">
    <location>
        <begin position="597"/>
        <end position="632"/>
    </location>
</feature>
<feature type="region of interest" description="Disordered" evidence="1">
    <location>
        <begin position="1"/>
        <end position="265"/>
    </location>
</feature>
<feature type="compositionally biased region" description="Polar residues" evidence="1">
    <location>
        <begin position="427"/>
        <end position="448"/>
    </location>
</feature>
<dbReference type="AlphaFoldDB" id="A0A9W8LXI9"/>
<keyword evidence="3" id="KW-1185">Reference proteome</keyword>
<feature type="non-terminal residue" evidence="2">
    <location>
        <position position="738"/>
    </location>
</feature>
<feature type="compositionally biased region" description="Acidic residues" evidence="1">
    <location>
        <begin position="711"/>
        <end position="720"/>
    </location>
</feature>
<dbReference type="Pfam" id="PF08624">
    <property type="entry name" value="CRC_subunit"/>
    <property type="match status" value="1"/>
</dbReference>
<feature type="compositionally biased region" description="Low complexity" evidence="1">
    <location>
        <begin position="135"/>
        <end position="145"/>
    </location>
</feature>
<dbReference type="OrthoDB" id="5598844at2759"/>
<feature type="compositionally biased region" description="Basic and acidic residues" evidence="1">
    <location>
        <begin position="210"/>
        <end position="220"/>
    </location>
</feature>
<protein>
    <submittedName>
        <fullName evidence="2">Uncharacterized protein</fullName>
    </submittedName>
</protein>
<feature type="compositionally biased region" description="Acidic residues" evidence="1">
    <location>
        <begin position="256"/>
        <end position="265"/>
    </location>
</feature>
<evidence type="ECO:0000313" key="3">
    <source>
        <dbReference type="Proteomes" id="UP001139887"/>
    </source>
</evidence>
<feature type="region of interest" description="Disordered" evidence="1">
    <location>
        <begin position="414"/>
        <end position="457"/>
    </location>
</feature>
<dbReference type="InterPro" id="IPR013933">
    <property type="entry name" value="CRC_Rsc7/Swp82"/>
</dbReference>
<dbReference type="EMBL" id="JANBUW010000628">
    <property type="protein sequence ID" value="KAJ2846087.1"/>
    <property type="molecule type" value="Genomic_DNA"/>
</dbReference>
<accession>A0A9W8LXI9</accession>
<gene>
    <name evidence="2" type="ORF">IWW36_004511</name>
</gene>
<feature type="compositionally biased region" description="Polar residues" evidence="1">
    <location>
        <begin position="223"/>
        <end position="242"/>
    </location>
</feature>
<sequence>MRRNTRAQAKKSEPLASLEENGLGNGRETPARSRRGRAAEMQNGERNGAKAAMGAQQWSGSTSPLSSLSTPASTIDRGSKRSLRQQAHGNTSQQHDSEFDGASGEEDNSEAVSNLLSRAAEAMQGDSENSDDGTPRSTRSRAAAAGRRRKRTGSQDESPTSTPASKRHLALANGSASAASEEDSGEPASLTPRVPAALTNGTPRKRGRPSRLELEQRRLAEQAASNGQYLASSSTRVNQPMASANGGANAHYDGGESSDDEELEKDEAGEAKIDADGYLQGGREFICPIFRSPFRRNKKRQYVLTMDCCRYMGARDSYMLFKQHPRMRRVETTQEERDLLADRMMIPKVTRFRPIALITARTAFREFGARIVKNGRYIVDDYWEEARRREARHPEGTLVANMAVYQSVMAAQAAGMTPGSTRKARRTTTPLRSTSDSASRGRPSTPTRNAPGMGSPGSGMMVSSWVQLEAQQRVQQQQMTAAGVQSPLSAAAQMRAGGLTMANALQQQQQQQVGMVPQGPSQIQLLQQADAPADSDHDEAAKLALSKPVFCKQRSSETAEAAFDSVVATHRTQFAEDHGFVDGTPLIRSLAPSWPRATSLSNRLKQKRGGSFARSDSEDGPEAPDAGATEDLFGPMAFASGKMAREFNASVRLWREDNGCTWIDPHTGIRQVPASLQPTTIRVERVDADNSRWRRSGKTKIDPLVAFSDTLPEEPSEETDDGAREYPLALLPGQFQAT</sequence>
<feature type="region of interest" description="Disordered" evidence="1">
    <location>
        <begin position="704"/>
        <end position="726"/>
    </location>
</feature>
<feature type="compositionally biased region" description="Polar residues" evidence="1">
    <location>
        <begin position="84"/>
        <end position="94"/>
    </location>
</feature>
<evidence type="ECO:0000313" key="2">
    <source>
        <dbReference type="EMBL" id="KAJ2846087.1"/>
    </source>
</evidence>
<comment type="caution">
    <text evidence="2">The sequence shown here is derived from an EMBL/GenBank/DDBJ whole genome shotgun (WGS) entry which is preliminary data.</text>
</comment>
<proteinExistence type="predicted"/>
<name>A0A9W8LXI9_9FUNG</name>
<organism evidence="2 3">
    <name type="scientific">Coemansia brasiliensis</name>
    <dbReference type="NCBI Taxonomy" id="2650707"/>
    <lineage>
        <taxon>Eukaryota</taxon>
        <taxon>Fungi</taxon>
        <taxon>Fungi incertae sedis</taxon>
        <taxon>Zoopagomycota</taxon>
        <taxon>Kickxellomycotina</taxon>
        <taxon>Kickxellomycetes</taxon>
        <taxon>Kickxellales</taxon>
        <taxon>Kickxellaceae</taxon>
        <taxon>Coemansia</taxon>
    </lineage>
</organism>
<feature type="compositionally biased region" description="Polar residues" evidence="1">
    <location>
        <begin position="155"/>
        <end position="164"/>
    </location>
</feature>
<reference evidence="2" key="1">
    <citation type="submission" date="2022-07" db="EMBL/GenBank/DDBJ databases">
        <title>Phylogenomic reconstructions and comparative analyses of Kickxellomycotina fungi.</title>
        <authorList>
            <person name="Reynolds N.K."/>
            <person name="Stajich J.E."/>
            <person name="Barry K."/>
            <person name="Grigoriev I.V."/>
            <person name="Crous P."/>
            <person name="Smith M.E."/>
        </authorList>
    </citation>
    <scope>NUCLEOTIDE SEQUENCE</scope>
    <source>
        <strain evidence="2">NRRL 1566</strain>
    </source>
</reference>